<dbReference type="RefSeq" id="XP_049316518.1">
    <property type="nucleotide sequence ID" value="XM_049460561.1"/>
</dbReference>
<feature type="domain" description="Transposable element P transposase-like RNase H C-terminal" evidence="3">
    <location>
        <begin position="330"/>
        <end position="356"/>
    </location>
</feature>
<dbReference type="InterPro" id="IPR048367">
    <property type="entry name" value="TNP-like_RNaseH_C"/>
</dbReference>
<reference evidence="5" key="1">
    <citation type="submission" date="2025-08" db="UniProtKB">
        <authorList>
            <consortium name="RefSeq"/>
        </authorList>
    </citation>
    <scope>IDENTIFICATION</scope>
    <source>
        <tissue evidence="5">Adult</tissue>
    </source>
</reference>
<dbReference type="Proteomes" id="UP001652620">
    <property type="component" value="Chromosome 6"/>
</dbReference>
<protein>
    <submittedName>
        <fullName evidence="5">Uncharacterized protein LOC125779296</fullName>
    </submittedName>
</protein>
<dbReference type="InterPro" id="IPR048366">
    <property type="entry name" value="TNP-like_GBD"/>
</dbReference>
<keyword evidence="4" id="KW-1185">Reference proteome</keyword>
<dbReference type="Pfam" id="PF21787">
    <property type="entry name" value="TNP-like_RNaseH_N"/>
    <property type="match status" value="1"/>
</dbReference>
<proteinExistence type="predicted"/>
<evidence type="ECO:0000259" key="1">
    <source>
        <dbReference type="Pfam" id="PF21787"/>
    </source>
</evidence>
<sequence>MCLELKEKNENHLVLLMDEMAIRKELRYNSKLDLIDGFECTGFERTNKIGKQVCVFMLKSMFSNWSSILNYFVSENGLTSNVLCGIIKEILRMISSFGININVLVCDQGSSNRKCFSNFGVSTEKPYFNFEGKKIYCMFDFLHLIKSLRNGLLKCDLKTPDGIVSFKVIQEFWEREENCNTKMCPKLTRQHIFPNSFQKMRVKFATQVFSKTVEAAIKTICDASGFKQSPQAVALSTAEFISKIDKIFDCMNSGSLYSDNCYRSAIQLNKEPHKFIQLFLCYLEGVEFVDEKKRVYFLDGMKLSLKSALLIVEEVLNDNSDTFFIMTKSLNQDKLENIFAVLRQKGGNNTNPSVAELNNILARLLAFKIIKNSSLSNCEETQDSMDQVITSVSNNEPELLVNEEEDNSLLYDFDLNDQWHENYFLEDSFCNQSDISLELVSIRYFVGYVAYKIIPRLKCEKCCEELRKKDEVLTAPSELFIFHKNYQSLTDFGNLVAPSEPLMSASVKHVIIF</sequence>
<dbReference type="GeneID" id="125779296"/>
<feature type="domain" description="Transposable element P transposase-like RNase H" evidence="1">
    <location>
        <begin position="6"/>
        <end position="120"/>
    </location>
</feature>
<evidence type="ECO:0000259" key="2">
    <source>
        <dbReference type="Pfam" id="PF21788"/>
    </source>
</evidence>
<dbReference type="InterPro" id="IPR048365">
    <property type="entry name" value="TNP-like_RNaseH_N"/>
</dbReference>
<name>A0ABM3K4W4_BACDO</name>
<gene>
    <name evidence="5" type="primary">LOC125779296</name>
</gene>
<dbReference type="Pfam" id="PF21789">
    <property type="entry name" value="TNP-like_RNaseH_C"/>
    <property type="match status" value="1"/>
</dbReference>
<dbReference type="PANTHER" id="PTHR47577">
    <property type="entry name" value="THAP DOMAIN-CONTAINING PROTEIN 6"/>
    <property type="match status" value="1"/>
</dbReference>
<evidence type="ECO:0000259" key="3">
    <source>
        <dbReference type="Pfam" id="PF21789"/>
    </source>
</evidence>
<accession>A0ABM3K4W4</accession>
<feature type="domain" description="Transposable element P transposase-like GTP-binding insertion" evidence="2">
    <location>
        <begin position="143"/>
        <end position="261"/>
    </location>
</feature>
<evidence type="ECO:0000313" key="4">
    <source>
        <dbReference type="Proteomes" id="UP001652620"/>
    </source>
</evidence>
<dbReference type="PANTHER" id="PTHR47577:SF2">
    <property type="entry name" value="THAP DOMAIN CONTAINING 9"/>
    <property type="match status" value="1"/>
</dbReference>
<organism evidence="4 5">
    <name type="scientific">Bactrocera dorsalis</name>
    <name type="common">Oriental fruit fly</name>
    <name type="synonym">Dacus dorsalis</name>
    <dbReference type="NCBI Taxonomy" id="27457"/>
    <lineage>
        <taxon>Eukaryota</taxon>
        <taxon>Metazoa</taxon>
        <taxon>Ecdysozoa</taxon>
        <taxon>Arthropoda</taxon>
        <taxon>Hexapoda</taxon>
        <taxon>Insecta</taxon>
        <taxon>Pterygota</taxon>
        <taxon>Neoptera</taxon>
        <taxon>Endopterygota</taxon>
        <taxon>Diptera</taxon>
        <taxon>Brachycera</taxon>
        <taxon>Muscomorpha</taxon>
        <taxon>Tephritoidea</taxon>
        <taxon>Tephritidae</taxon>
        <taxon>Bactrocera</taxon>
        <taxon>Bactrocera</taxon>
    </lineage>
</organism>
<dbReference type="Pfam" id="PF21788">
    <property type="entry name" value="TNP-like_GBD"/>
    <property type="match status" value="1"/>
</dbReference>
<evidence type="ECO:0000313" key="5">
    <source>
        <dbReference type="RefSeq" id="XP_049316518.1"/>
    </source>
</evidence>